<dbReference type="OrthoDB" id="8242358at2"/>
<dbReference type="AlphaFoldDB" id="A0A0R3CVI0"/>
<organism evidence="2 3">
    <name type="scientific">Bradyrhizobium yuanmingense</name>
    <dbReference type="NCBI Taxonomy" id="108015"/>
    <lineage>
        <taxon>Bacteria</taxon>
        <taxon>Pseudomonadati</taxon>
        <taxon>Pseudomonadota</taxon>
        <taxon>Alphaproteobacteria</taxon>
        <taxon>Hyphomicrobiales</taxon>
        <taxon>Nitrobacteraceae</taxon>
        <taxon>Bradyrhizobium</taxon>
    </lineage>
</organism>
<evidence type="ECO:0000313" key="2">
    <source>
        <dbReference type="EMBL" id="KRQ01626.1"/>
    </source>
</evidence>
<protein>
    <submittedName>
        <fullName evidence="2">Uncharacterized protein</fullName>
    </submittedName>
</protein>
<reference evidence="2 3" key="1">
    <citation type="submission" date="2015-09" db="EMBL/GenBank/DDBJ databases">
        <title>Draft Genome Sequence of the Strain BR 3267 (Bradyrhizobium yuanmingense) recommended as inoculant for cowpea in Brazil.</title>
        <authorList>
            <person name="Simoes-Araujo J.L."/>
            <person name="Zilli J.E."/>
        </authorList>
    </citation>
    <scope>NUCLEOTIDE SEQUENCE [LARGE SCALE GENOMIC DNA]</scope>
    <source>
        <strain evidence="2 3">BR3267</strain>
    </source>
</reference>
<dbReference type="Proteomes" id="UP000051380">
    <property type="component" value="Unassembled WGS sequence"/>
</dbReference>
<name>A0A0R3CVI0_9BRAD</name>
<proteinExistence type="predicted"/>
<comment type="caution">
    <text evidence="2">The sequence shown here is derived from an EMBL/GenBank/DDBJ whole genome shotgun (WGS) entry which is preliminary data.</text>
</comment>
<feature type="signal peptide" evidence="1">
    <location>
        <begin position="1"/>
        <end position="22"/>
    </location>
</feature>
<keyword evidence="1" id="KW-0732">Signal</keyword>
<dbReference type="STRING" id="108015.GA0061099_1007368"/>
<sequence>MFVAIFAFVLQAALISVSQVKAAVGAMPMPSVTLSGSLHFHDQLAGHVHSHAGDDAEGHVHDGPDHDEGGASGVAWDMFGTSIASAQVGQLLSVFDVLGAMDLPLARAIVGVRPDGLVRPPSTFSIA</sequence>
<evidence type="ECO:0000313" key="3">
    <source>
        <dbReference type="Proteomes" id="UP000051380"/>
    </source>
</evidence>
<accession>A0A0R3CVI0</accession>
<dbReference type="EMBL" id="LJYF01000004">
    <property type="protein sequence ID" value="KRQ01626.1"/>
    <property type="molecule type" value="Genomic_DNA"/>
</dbReference>
<evidence type="ECO:0000256" key="1">
    <source>
        <dbReference type="SAM" id="SignalP"/>
    </source>
</evidence>
<feature type="chain" id="PRO_5006434819" evidence="1">
    <location>
        <begin position="23"/>
        <end position="127"/>
    </location>
</feature>
<dbReference type="RefSeq" id="WP_057026269.1">
    <property type="nucleotide sequence ID" value="NZ_LJYF01000004.1"/>
</dbReference>
<gene>
    <name evidence="2" type="ORF">AOQ72_09245</name>
</gene>